<reference evidence="2 3" key="1">
    <citation type="submission" date="2016-11" db="EMBL/GenBank/DDBJ databases">
        <authorList>
            <person name="Jaros S."/>
            <person name="Januszkiewicz K."/>
            <person name="Wedrychowicz H."/>
        </authorList>
    </citation>
    <scope>NUCLEOTIDE SEQUENCE [LARGE SCALE GENOMIC DNA]</scope>
    <source>
        <strain evidence="2 3">CGMCC 4.5723</strain>
    </source>
</reference>
<evidence type="ECO:0000256" key="1">
    <source>
        <dbReference type="SAM" id="Phobius"/>
    </source>
</evidence>
<dbReference type="Proteomes" id="UP000184452">
    <property type="component" value="Unassembled WGS sequence"/>
</dbReference>
<organism evidence="2 3">
    <name type="scientific">Nocardiopsis flavescens</name>
    <dbReference type="NCBI Taxonomy" id="758803"/>
    <lineage>
        <taxon>Bacteria</taxon>
        <taxon>Bacillati</taxon>
        <taxon>Actinomycetota</taxon>
        <taxon>Actinomycetes</taxon>
        <taxon>Streptosporangiales</taxon>
        <taxon>Nocardiopsidaceae</taxon>
        <taxon>Nocardiopsis</taxon>
    </lineage>
</organism>
<gene>
    <name evidence="2" type="ORF">SAMN05421803_13111</name>
</gene>
<sequence length="600" mass="67637">MAAKTDLELLRAHEPVLMCTEGELFFPADVDAYVRNCSLWIEEPGGGERVIVPAGELDLDRLATAEEEWPGRHKHLRFVQEETLREEARRFKGIARTVIPKSGRLAAVGVLGRILDILMKLSLLIRGAVPGGVTFAAVTRYRERVDDGNATYYGRVTREGGYIILQYWFFYAMNDWRTIYGGVNDHEADWERVTVYVVENPDGTTRPVWVGASSHEYHGDDLRRSWNDPDLHRDGHHPLIYVGAGSHSHQMLPGDYLIQVDPSVLRGVLNIWKWITHRIFRADSAINRHGIGVPFVDYARGDGERLGPGGDRAWNAVVIDDDTPWVEGFRGLWGRDTRDFFDGERAPSGPRYERDGTIRRSWADPLAWVGLQKVAPTETAARAELRSHVMGLEERIREFDADIVKRRDHLRQLDSARMVLAREANTRPRARAYAEEIAALEKELAGVYEQRVLTADERDAHQRALASDTPLVPRPTEHLKAPHLPYSSGQQRTTRFLHLWVALSTPLLLIALALPLFLLEGQFTFYAMIGVVVAFAAVDSIARRKFLQYLTGLAVLAVVVGLVVGVVVAFVVNWRIAITVPVVAIVVLLLVVNIRDLMRR</sequence>
<keyword evidence="3" id="KW-1185">Reference proteome</keyword>
<feature type="transmembrane region" description="Helical" evidence="1">
    <location>
        <begin position="523"/>
        <end position="542"/>
    </location>
</feature>
<accession>A0A1M6V1F6</accession>
<dbReference type="RefSeq" id="WP_073383987.1">
    <property type="nucleotide sequence ID" value="NZ_FQZK01000031.1"/>
</dbReference>
<dbReference type="PANTHER" id="PTHR48174">
    <property type="entry name" value="DUF946 FAMILY PROTEIN"/>
    <property type="match status" value="1"/>
</dbReference>
<feature type="transmembrane region" description="Helical" evidence="1">
    <location>
        <begin position="576"/>
        <end position="594"/>
    </location>
</feature>
<feature type="transmembrane region" description="Helical" evidence="1">
    <location>
        <begin position="496"/>
        <end position="517"/>
    </location>
</feature>
<dbReference type="STRING" id="758803.SAMN05421803_13111"/>
<evidence type="ECO:0000313" key="2">
    <source>
        <dbReference type="EMBL" id="SHK75136.1"/>
    </source>
</evidence>
<dbReference type="AlphaFoldDB" id="A0A1M6V1F6"/>
<protein>
    <submittedName>
        <fullName evidence="2">Uncharacterized protein</fullName>
    </submittedName>
</protein>
<dbReference type="EMBL" id="FQZK01000031">
    <property type="protein sequence ID" value="SHK75136.1"/>
    <property type="molecule type" value="Genomic_DNA"/>
</dbReference>
<proteinExistence type="predicted"/>
<feature type="transmembrane region" description="Helical" evidence="1">
    <location>
        <begin position="549"/>
        <end position="570"/>
    </location>
</feature>
<dbReference type="PANTHER" id="PTHR48174:SF5">
    <property type="entry name" value="VACUOLAR PROTEIN SORTING-ASSOCIATED PROTEIN 62"/>
    <property type="match status" value="1"/>
</dbReference>
<evidence type="ECO:0000313" key="3">
    <source>
        <dbReference type="Proteomes" id="UP000184452"/>
    </source>
</evidence>
<keyword evidence="1" id="KW-1133">Transmembrane helix</keyword>
<name>A0A1M6V1F6_9ACTN</name>
<keyword evidence="1" id="KW-0812">Transmembrane</keyword>
<keyword evidence="1" id="KW-0472">Membrane</keyword>
<dbReference type="OrthoDB" id="144586at2"/>